<proteinExistence type="predicted"/>
<accession>A0A8D8AUT2</accession>
<name>A0A8D8AUT2_CULPI</name>
<dbReference type="EMBL" id="HBUE01050269">
    <property type="protein sequence ID" value="CAG6464108.1"/>
    <property type="molecule type" value="Transcribed_RNA"/>
</dbReference>
<sequence length="121" mass="13773">MQEFHLYRTIQLLKLKYIYKTTTSKSKQKPICEYKVSAKEINTVVMIIKFMNVQSEQSFQPRAANEAHQIKGSNVAGQPARCQKDDKSCHRVLKIGRGHDTVASLKPKACSLRQTSSSCER</sequence>
<dbReference type="AlphaFoldDB" id="A0A8D8AUT2"/>
<evidence type="ECO:0000313" key="1">
    <source>
        <dbReference type="EMBL" id="CAG6464109.1"/>
    </source>
</evidence>
<reference evidence="1" key="1">
    <citation type="submission" date="2021-05" db="EMBL/GenBank/DDBJ databases">
        <authorList>
            <person name="Alioto T."/>
            <person name="Alioto T."/>
            <person name="Gomez Garrido J."/>
        </authorList>
    </citation>
    <scope>NUCLEOTIDE SEQUENCE</scope>
</reference>
<protein>
    <submittedName>
        <fullName evidence="1">(northern house mosquito) hypothetical protein</fullName>
    </submittedName>
</protein>
<dbReference type="EMBL" id="HBUE01050270">
    <property type="protein sequence ID" value="CAG6464109.1"/>
    <property type="molecule type" value="Transcribed_RNA"/>
</dbReference>
<organism evidence="1">
    <name type="scientific">Culex pipiens</name>
    <name type="common">House mosquito</name>
    <dbReference type="NCBI Taxonomy" id="7175"/>
    <lineage>
        <taxon>Eukaryota</taxon>
        <taxon>Metazoa</taxon>
        <taxon>Ecdysozoa</taxon>
        <taxon>Arthropoda</taxon>
        <taxon>Hexapoda</taxon>
        <taxon>Insecta</taxon>
        <taxon>Pterygota</taxon>
        <taxon>Neoptera</taxon>
        <taxon>Endopterygota</taxon>
        <taxon>Diptera</taxon>
        <taxon>Nematocera</taxon>
        <taxon>Culicoidea</taxon>
        <taxon>Culicidae</taxon>
        <taxon>Culicinae</taxon>
        <taxon>Culicini</taxon>
        <taxon>Culex</taxon>
        <taxon>Culex</taxon>
    </lineage>
</organism>